<sequence>MLSPNLGGNLMCLNTTFSSCIRQGNEDSEFSFENRTQGDRLDSIPASVASISFTLCTFNEMTVDADPFEGGAAILLSDTSSSVTVRTNFFHKCTSTGEYNFGGAICFIGASGRYPTLSISHSSFTECSTQFGWDVFSFGGGSIHVSAASTTIMTTCFFDQSTADSDGALFLATNFAEIANTVFADCSATNRGGAMSLERVNILNLSYLHFRGCSSVRDSRAKDINILGRSRLRSGKV</sequence>
<proteinExistence type="predicted"/>
<evidence type="ECO:0000313" key="1">
    <source>
        <dbReference type="EMBL" id="KAK2946474.1"/>
    </source>
</evidence>
<comment type="caution">
    <text evidence="1">The sequence shown here is derived from an EMBL/GenBank/DDBJ whole genome shotgun (WGS) entry which is preliminary data.</text>
</comment>
<keyword evidence="2" id="KW-1185">Reference proteome</keyword>
<dbReference type="Proteomes" id="UP001281761">
    <property type="component" value="Unassembled WGS sequence"/>
</dbReference>
<dbReference type="InterPro" id="IPR011050">
    <property type="entry name" value="Pectin_lyase_fold/virulence"/>
</dbReference>
<accession>A0ABQ9X3Y4</accession>
<name>A0ABQ9X3Y4_9EUKA</name>
<evidence type="ECO:0000313" key="2">
    <source>
        <dbReference type="Proteomes" id="UP001281761"/>
    </source>
</evidence>
<dbReference type="EMBL" id="JARBJD010000227">
    <property type="protein sequence ID" value="KAK2946474.1"/>
    <property type="molecule type" value="Genomic_DNA"/>
</dbReference>
<gene>
    <name evidence="1" type="ORF">BLNAU_18579</name>
</gene>
<reference evidence="1 2" key="1">
    <citation type="journal article" date="2022" name="bioRxiv">
        <title>Genomics of Preaxostyla Flagellates Illuminates Evolutionary Transitions and the Path Towards Mitochondrial Loss.</title>
        <authorList>
            <person name="Novak L.V.F."/>
            <person name="Treitli S.C."/>
            <person name="Pyrih J."/>
            <person name="Halakuc P."/>
            <person name="Pipaliya S.V."/>
            <person name="Vacek V."/>
            <person name="Brzon O."/>
            <person name="Soukal P."/>
            <person name="Eme L."/>
            <person name="Dacks J.B."/>
            <person name="Karnkowska A."/>
            <person name="Elias M."/>
            <person name="Hampl V."/>
        </authorList>
    </citation>
    <scope>NUCLEOTIDE SEQUENCE [LARGE SCALE GENOMIC DNA]</scope>
    <source>
        <strain evidence="1">NAU3</strain>
        <tissue evidence="1">Gut</tissue>
    </source>
</reference>
<protein>
    <recommendedName>
        <fullName evidence="3">Right handed beta helix domain-containing protein</fullName>
    </recommendedName>
</protein>
<dbReference type="SUPFAM" id="SSF51126">
    <property type="entry name" value="Pectin lyase-like"/>
    <property type="match status" value="1"/>
</dbReference>
<evidence type="ECO:0008006" key="3">
    <source>
        <dbReference type="Google" id="ProtNLM"/>
    </source>
</evidence>
<organism evidence="1 2">
    <name type="scientific">Blattamonas nauphoetae</name>
    <dbReference type="NCBI Taxonomy" id="2049346"/>
    <lineage>
        <taxon>Eukaryota</taxon>
        <taxon>Metamonada</taxon>
        <taxon>Preaxostyla</taxon>
        <taxon>Oxymonadida</taxon>
        <taxon>Blattamonas</taxon>
    </lineage>
</organism>